<feature type="region of interest" description="Disordered" evidence="1">
    <location>
        <begin position="67"/>
        <end position="103"/>
    </location>
</feature>
<accession>A0A6J4LXA7</accession>
<evidence type="ECO:0000313" key="2">
    <source>
        <dbReference type="EMBL" id="CAA9344413.1"/>
    </source>
</evidence>
<dbReference type="EMBL" id="CADCTW010000153">
    <property type="protein sequence ID" value="CAA9344413.1"/>
    <property type="molecule type" value="Genomic_DNA"/>
</dbReference>
<evidence type="ECO:0000256" key="1">
    <source>
        <dbReference type="SAM" id="MobiDB-lite"/>
    </source>
</evidence>
<feature type="non-terminal residue" evidence="2">
    <location>
        <position position="1"/>
    </location>
</feature>
<gene>
    <name evidence="2" type="ORF">AVDCRST_MAG68-3265</name>
</gene>
<reference evidence="2" key="1">
    <citation type="submission" date="2020-02" db="EMBL/GenBank/DDBJ databases">
        <authorList>
            <person name="Meier V. D."/>
        </authorList>
    </citation>
    <scope>NUCLEOTIDE SEQUENCE</scope>
    <source>
        <strain evidence="2">AVDCRST_MAG68</strain>
    </source>
</reference>
<proteinExistence type="predicted"/>
<organism evidence="2">
    <name type="scientific">uncultured Gemmatimonadota bacterium</name>
    <dbReference type="NCBI Taxonomy" id="203437"/>
    <lineage>
        <taxon>Bacteria</taxon>
        <taxon>Pseudomonadati</taxon>
        <taxon>Gemmatimonadota</taxon>
        <taxon>environmental samples</taxon>
    </lineage>
</organism>
<feature type="non-terminal residue" evidence="2">
    <location>
        <position position="103"/>
    </location>
</feature>
<protein>
    <submittedName>
        <fullName evidence="2">Uncharacterized protein</fullName>
    </submittedName>
</protein>
<dbReference type="AlphaFoldDB" id="A0A6J4LXA7"/>
<sequence length="103" mass="10634">VRGAEENRKTGAHTEAQRHREDLHLRASPAWRLHPALTPVPLSQTAGRGGASSVSARACGGAIRRARPLGALGGSSPHTPWSPLPGQLLGEGGSCKLPGEGHV</sequence>
<name>A0A6J4LXA7_9BACT</name>
<feature type="region of interest" description="Disordered" evidence="1">
    <location>
        <begin position="1"/>
        <end position="21"/>
    </location>
</feature>